<evidence type="ECO:0000313" key="2">
    <source>
        <dbReference type="EMBL" id="SOQ53076.1"/>
    </source>
</evidence>
<name>A0A2H1WJD4_SPOFR</name>
<organism evidence="2">
    <name type="scientific">Spodoptera frugiperda</name>
    <name type="common">Fall armyworm</name>
    <dbReference type="NCBI Taxonomy" id="7108"/>
    <lineage>
        <taxon>Eukaryota</taxon>
        <taxon>Metazoa</taxon>
        <taxon>Ecdysozoa</taxon>
        <taxon>Arthropoda</taxon>
        <taxon>Hexapoda</taxon>
        <taxon>Insecta</taxon>
        <taxon>Pterygota</taxon>
        <taxon>Neoptera</taxon>
        <taxon>Endopterygota</taxon>
        <taxon>Lepidoptera</taxon>
        <taxon>Glossata</taxon>
        <taxon>Ditrysia</taxon>
        <taxon>Noctuoidea</taxon>
        <taxon>Noctuidae</taxon>
        <taxon>Amphipyrinae</taxon>
        <taxon>Spodoptera</taxon>
    </lineage>
</organism>
<keyword evidence="1" id="KW-0732">Signal</keyword>
<evidence type="ECO:0000256" key="1">
    <source>
        <dbReference type="SAM" id="SignalP"/>
    </source>
</evidence>
<feature type="signal peptide" evidence="1">
    <location>
        <begin position="1"/>
        <end position="21"/>
    </location>
</feature>
<dbReference type="PROSITE" id="PS51257">
    <property type="entry name" value="PROKAR_LIPOPROTEIN"/>
    <property type="match status" value="1"/>
</dbReference>
<feature type="chain" id="PRO_5013668760" evidence="1">
    <location>
        <begin position="22"/>
        <end position="157"/>
    </location>
</feature>
<accession>A0A2H1WJD4</accession>
<dbReference type="OrthoDB" id="10310095at2759"/>
<dbReference type="AlphaFoldDB" id="A0A2H1WJD4"/>
<dbReference type="EMBL" id="ODYU01009001">
    <property type="protein sequence ID" value="SOQ53076.1"/>
    <property type="molecule type" value="Genomic_DNA"/>
</dbReference>
<protein>
    <submittedName>
        <fullName evidence="2">SFRICE_019108</fullName>
    </submittedName>
</protein>
<gene>
    <name evidence="2" type="ORF">SFRICE_019108</name>
</gene>
<proteinExistence type="predicted"/>
<reference evidence="2" key="1">
    <citation type="submission" date="2016-07" db="EMBL/GenBank/DDBJ databases">
        <authorList>
            <person name="Bretaudeau A."/>
        </authorList>
    </citation>
    <scope>NUCLEOTIDE SEQUENCE</scope>
    <source>
        <strain evidence="2">Rice</strain>
        <tissue evidence="2">Whole body</tissue>
    </source>
</reference>
<sequence>MKTFIIITVLSALVACYGASGDLPGGYSLVYDDTADGVEMSNTEINARNQNYKIVYEVVAGAPTAIGRVKNSVVSYRGPNNVKINRLVITNHITPASVVHSALDQSNMEVRFTSNLSQGISSTVQMYQRSGAGRAFGEPAFHLLIVVLMYFGYSQLA</sequence>